<name>A0A383F1F3_9ZZZZ</name>
<accession>A0A383F1F3</accession>
<dbReference type="AlphaFoldDB" id="A0A383F1F3"/>
<evidence type="ECO:0000256" key="1">
    <source>
        <dbReference type="SAM" id="MobiDB-lite"/>
    </source>
</evidence>
<sequence>MVGRVTDVKPLYGYNKSFKPEHGRWAEVDSDDDRQQQYVLGTTHFGQGTDVMAGATTLSHKIRLPPNLRPMRKKPESSGPSASR</sequence>
<dbReference type="EMBL" id="UINC01230766">
    <property type="protein sequence ID" value="SVE63032.1"/>
    <property type="molecule type" value="Genomic_DNA"/>
</dbReference>
<feature type="non-terminal residue" evidence="2">
    <location>
        <position position="84"/>
    </location>
</feature>
<organism evidence="2">
    <name type="scientific">marine metagenome</name>
    <dbReference type="NCBI Taxonomy" id="408172"/>
    <lineage>
        <taxon>unclassified sequences</taxon>
        <taxon>metagenomes</taxon>
        <taxon>ecological metagenomes</taxon>
    </lineage>
</organism>
<protein>
    <submittedName>
        <fullName evidence="2">Uncharacterized protein</fullName>
    </submittedName>
</protein>
<proteinExistence type="predicted"/>
<evidence type="ECO:0000313" key="2">
    <source>
        <dbReference type="EMBL" id="SVE63032.1"/>
    </source>
</evidence>
<reference evidence="2" key="1">
    <citation type="submission" date="2018-05" db="EMBL/GenBank/DDBJ databases">
        <authorList>
            <person name="Lanie J.A."/>
            <person name="Ng W.-L."/>
            <person name="Kazmierczak K.M."/>
            <person name="Andrzejewski T.M."/>
            <person name="Davidsen T.M."/>
            <person name="Wayne K.J."/>
            <person name="Tettelin H."/>
            <person name="Glass J.I."/>
            <person name="Rusch D."/>
            <person name="Podicherti R."/>
            <person name="Tsui H.-C.T."/>
            <person name="Winkler M.E."/>
        </authorList>
    </citation>
    <scope>NUCLEOTIDE SEQUENCE</scope>
</reference>
<feature type="region of interest" description="Disordered" evidence="1">
    <location>
        <begin position="64"/>
        <end position="84"/>
    </location>
</feature>
<gene>
    <name evidence="2" type="ORF">METZ01_LOCUS515886</name>
</gene>